<dbReference type="Proteomes" id="UP000620124">
    <property type="component" value="Unassembled WGS sequence"/>
</dbReference>
<dbReference type="Pfam" id="PF14388">
    <property type="entry name" value="DUF4419"/>
    <property type="match status" value="1"/>
</dbReference>
<name>A0A8H6Y7S0_9AGAR</name>
<dbReference type="PANTHER" id="PTHR31252:SF11">
    <property type="entry name" value="DUF4419 DOMAIN-CONTAINING PROTEIN"/>
    <property type="match status" value="1"/>
</dbReference>
<dbReference type="PANTHER" id="PTHR31252">
    <property type="entry name" value="DUF4419 DOMAIN-CONTAINING PROTEIN"/>
    <property type="match status" value="1"/>
</dbReference>
<dbReference type="EMBL" id="JACAZI010000008">
    <property type="protein sequence ID" value="KAF7354212.1"/>
    <property type="molecule type" value="Genomic_DNA"/>
</dbReference>
<comment type="caution">
    <text evidence="2">The sequence shown here is derived from an EMBL/GenBank/DDBJ whole genome shotgun (WGS) entry which is preliminary data.</text>
</comment>
<dbReference type="AlphaFoldDB" id="A0A8H6Y7S0"/>
<gene>
    <name evidence="2" type="ORF">MVEN_01108900</name>
</gene>
<sequence length="418" mass="46490">MPVSFSAAPHAANPVSLKNLLAGGHTTEGVLAAACPKQHPNVKELLQYGFSCESDPKQSNSDEFDGPGSGRDFTTTLPNLVPHRNGFMYTVITAYNQHHALSIRPDDVWLAILCQFNFFVNANAELLRASFVAHEGQRHLVISQDGDRYSLDYAAMSHQMVDLIEKNVVDPTLREWALPNFTTTTVHDTTVSAVLLMATLKQYFSYGFSATCCGIPRVTLEGEKADWVNILGRIEKLKEYGIETIAWYHLLHPVISRFIAAFDEPGGKENIDFWQRIVHFHPMGSGPSYYSGWINAFNAFSEQGKWLSHRLNTNAVPESPPDSLPASEFWETYTRKGYITDDLVLDGTPYHIVDSPRVPAGHTAVDVELDDNGKKFECEMIAGMVGMQVESSGDLTLSATGVDDVVRPVSGWWMYIKK</sequence>
<accession>A0A8H6Y7S0</accession>
<dbReference type="InterPro" id="IPR025533">
    <property type="entry name" value="DUF4419"/>
</dbReference>
<protein>
    <submittedName>
        <fullName evidence="2">Uncharacterized protein</fullName>
    </submittedName>
</protein>
<keyword evidence="3" id="KW-1185">Reference proteome</keyword>
<proteinExistence type="predicted"/>
<feature type="region of interest" description="Disordered" evidence="1">
    <location>
        <begin position="53"/>
        <end position="73"/>
    </location>
</feature>
<evidence type="ECO:0000313" key="3">
    <source>
        <dbReference type="Proteomes" id="UP000620124"/>
    </source>
</evidence>
<evidence type="ECO:0000313" key="2">
    <source>
        <dbReference type="EMBL" id="KAF7354212.1"/>
    </source>
</evidence>
<organism evidence="2 3">
    <name type="scientific">Mycena venus</name>
    <dbReference type="NCBI Taxonomy" id="2733690"/>
    <lineage>
        <taxon>Eukaryota</taxon>
        <taxon>Fungi</taxon>
        <taxon>Dikarya</taxon>
        <taxon>Basidiomycota</taxon>
        <taxon>Agaricomycotina</taxon>
        <taxon>Agaricomycetes</taxon>
        <taxon>Agaricomycetidae</taxon>
        <taxon>Agaricales</taxon>
        <taxon>Marasmiineae</taxon>
        <taxon>Mycenaceae</taxon>
        <taxon>Mycena</taxon>
    </lineage>
</organism>
<evidence type="ECO:0000256" key="1">
    <source>
        <dbReference type="SAM" id="MobiDB-lite"/>
    </source>
</evidence>
<reference evidence="2" key="1">
    <citation type="submission" date="2020-05" db="EMBL/GenBank/DDBJ databases">
        <title>Mycena genomes resolve the evolution of fungal bioluminescence.</title>
        <authorList>
            <person name="Tsai I.J."/>
        </authorList>
    </citation>
    <scope>NUCLEOTIDE SEQUENCE</scope>
    <source>
        <strain evidence="2">CCC161011</strain>
    </source>
</reference>
<dbReference type="OrthoDB" id="9978173at2759"/>